<proteinExistence type="predicted"/>
<dbReference type="Pfam" id="PF00583">
    <property type="entry name" value="Acetyltransf_1"/>
    <property type="match status" value="1"/>
</dbReference>
<dbReference type="PANTHER" id="PTHR43877">
    <property type="entry name" value="AMINOALKYLPHOSPHONATE N-ACETYLTRANSFERASE-RELATED-RELATED"/>
    <property type="match status" value="1"/>
</dbReference>
<name>A0A3T1CI33_9SPHN</name>
<feature type="domain" description="N-acetyltransferase" evidence="3">
    <location>
        <begin position="15"/>
        <end position="170"/>
    </location>
</feature>
<accession>A0A3T1CI33</accession>
<evidence type="ECO:0000313" key="4">
    <source>
        <dbReference type="EMBL" id="BBI20645.1"/>
    </source>
</evidence>
<evidence type="ECO:0000313" key="5">
    <source>
        <dbReference type="Proteomes" id="UP000290057"/>
    </source>
</evidence>
<evidence type="ECO:0000256" key="1">
    <source>
        <dbReference type="ARBA" id="ARBA00022679"/>
    </source>
</evidence>
<reference evidence="4 5" key="1">
    <citation type="submission" date="2019-01" db="EMBL/GenBank/DDBJ databases">
        <title>Complete genome sequence of Erythrobacter flavus KJ5.</title>
        <authorList>
            <person name="Kanesaki Y."/>
            <person name="Brotosudarmo T."/>
            <person name="Moriuchi R."/>
            <person name="Awai K."/>
        </authorList>
    </citation>
    <scope>NUCLEOTIDE SEQUENCE [LARGE SCALE GENOMIC DNA]</scope>
    <source>
        <strain evidence="4 5">KJ5</strain>
    </source>
</reference>
<keyword evidence="1 4" id="KW-0808">Transferase</keyword>
<dbReference type="Proteomes" id="UP000290057">
    <property type="component" value="Chromosome"/>
</dbReference>
<sequence>MTVARHAHTVPGMAFDIRPARLADPAVRDLVGYHQRDMLAVSPPGTSFALDVSGLSGPDVTLLGAWDGDVLVGIGALKRLSSNSAELKSMRTHSDHLGRGVARAILEKLIAIARSDGLARLSLETGTNDRFAPAIALYTRRGFVAGEAFAQYANGPHNQCYHLELGEAAA</sequence>
<keyword evidence="5" id="KW-1185">Reference proteome</keyword>
<dbReference type="InterPro" id="IPR050832">
    <property type="entry name" value="Bact_Acetyltransf"/>
</dbReference>
<dbReference type="PANTHER" id="PTHR43877:SF5">
    <property type="entry name" value="BLL8307 PROTEIN"/>
    <property type="match status" value="1"/>
</dbReference>
<evidence type="ECO:0000259" key="3">
    <source>
        <dbReference type="PROSITE" id="PS51186"/>
    </source>
</evidence>
<dbReference type="EMBL" id="AP019389">
    <property type="protein sequence ID" value="BBI20645.1"/>
    <property type="molecule type" value="Genomic_DNA"/>
</dbReference>
<protein>
    <submittedName>
        <fullName evidence="4">N-acetyltransferase</fullName>
    </submittedName>
</protein>
<dbReference type="Gene3D" id="3.40.630.30">
    <property type="match status" value="1"/>
</dbReference>
<dbReference type="GO" id="GO:0016747">
    <property type="term" value="F:acyltransferase activity, transferring groups other than amino-acyl groups"/>
    <property type="evidence" value="ECO:0007669"/>
    <property type="project" value="InterPro"/>
</dbReference>
<evidence type="ECO:0000256" key="2">
    <source>
        <dbReference type="ARBA" id="ARBA00023315"/>
    </source>
</evidence>
<dbReference type="AlphaFoldDB" id="A0A3T1CI33"/>
<organism evidence="4 5">
    <name type="scientific">Qipengyuania flava</name>
    <dbReference type="NCBI Taxonomy" id="192812"/>
    <lineage>
        <taxon>Bacteria</taxon>
        <taxon>Pseudomonadati</taxon>
        <taxon>Pseudomonadota</taxon>
        <taxon>Alphaproteobacteria</taxon>
        <taxon>Sphingomonadales</taxon>
        <taxon>Erythrobacteraceae</taxon>
        <taxon>Qipengyuania</taxon>
    </lineage>
</organism>
<dbReference type="PROSITE" id="PS51186">
    <property type="entry name" value="GNAT"/>
    <property type="match status" value="1"/>
</dbReference>
<gene>
    <name evidence="4" type="primary">yedL</name>
    <name evidence="4" type="ORF">EKJ_14920</name>
</gene>
<dbReference type="SUPFAM" id="SSF55729">
    <property type="entry name" value="Acyl-CoA N-acyltransferases (Nat)"/>
    <property type="match status" value="1"/>
</dbReference>
<dbReference type="InterPro" id="IPR016181">
    <property type="entry name" value="Acyl_CoA_acyltransferase"/>
</dbReference>
<dbReference type="InterPro" id="IPR000182">
    <property type="entry name" value="GNAT_dom"/>
</dbReference>
<keyword evidence="2" id="KW-0012">Acyltransferase</keyword>